<name>A0AAP0CU78_9ASTR</name>
<reference evidence="7 8" key="1">
    <citation type="submission" date="2024-04" db="EMBL/GenBank/DDBJ databases">
        <title>The reference genome of an endangered Asteraceae, Deinandra increscens subsp. villosa, native to the Central Coast of California.</title>
        <authorList>
            <person name="Guilliams M."/>
            <person name="Hasenstab-Lehman K."/>
            <person name="Meyer R."/>
            <person name="Mcevoy S."/>
        </authorList>
    </citation>
    <scope>NUCLEOTIDE SEQUENCE [LARGE SCALE GENOMIC DNA]</scope>
    <source>
        <tissue evidence="7">Leaf</tissue>
    </source>
</reference>
<feature type="signal peptide" evidence="6">
    <location>
        <begin position="1"/>
        <end position="25"/>
    </location>
</feature>
<dbReference type="EMBL" id="JBCNJP010000018">
    <property type="protein sequence ID" value="KAK9063100.1"/>
    <property type="molecule type" value="Genomic_DNA"/>
</dbReference>
<dbReference type="Gene3D" id="3.90.550.10">
    <property type="entry name" value="Spore Coat Polysaccharide Biosynthesis Protein SpsA, Chain A"/>
    <property type="match status" value="1"/>
</dbReference>
<dbReference type="AlphaFoldDB" id="A0AAP0CU78"/>
<dbReference type="InterPro" id="IPR029044">
    <property type="entry name" value="Nucleotide-diphossugar_trans"/>
</dbReference>
<proteinExistence type="inferred from homology"/>
<feature type="transmembrane region" description="Helical" evidence="5">
    <location>
        <begin position="512"/>
        <end position="530"/>
    </location>
</feature>
<dbReference type="SUPFAM" id="SSF53448">
    <property type="entry name" value="Nucleotide-diphospho-sugar transferases"/>
    <property type="match status" value="1"/>
</dbReference>
<keyword evidence="3" id="KW-0464">Manganese</keyword>
<keyword evidence="5" id="KW-1133">Transmembrane helix</keyword>
<dbReference type="Pfam" id="PF01501">
    <property type="entry name" value="Glyco_transf_8"/>
    <property type="match status" value="1"/>
</dbReference>
<comment type="caution">
    <text evidence="7">The sequence shown here is derived from an EMBL/GenBank/DDBJ whole genome shotgun (WGS) entry which is preliminary data.</text>
</comment>
<evidence type="ECO:0000256" key="4">
    <source>
        <dbReference type="RuleBase" id="RU362027"/>
    </source>
</evidence>
<dbReference type="InterPro" id="IPR002495">
    <property type="entry name" value="Glyco_trans_8"/>
</dbReference>
<evidence type="ECO:0000313" key="7">
    <source>
        <dbReference type="EMBL" id="KAK9063100.1"/>
    </source>
</evidence>
<evidence type="ECO:0000256" key="6">
    <source>
        <dbReference type="SAM" id="SignalP"/>
    </source>
</evidence>
<dbReference type="EC" id="2.4.1.-" evidence="4"/>
<gene>
    <name evidence="7" type="ORF">SSX86_016970</name>
</gene>
<keyword evidence="6" id="KW-0732">Signal</keyword>
<keyword evidence="5" id="KW-0812">Transmembrane</keyword>
<keyword evidence="5" id="KW-0472">Membrane</keyword>
<comment type="similarity">
    <text evidence="4">Belongs to the glycosyltransferase 8 family.</text>
</comment>
<evidence type="ECO:0000313" key="8">
    <source>
        <dbReference type="Proteomes" id="UP001408789"/>
    </source>
</evidence>
<dbReference type="InterPro" id="IPR050587">
    <property type="entry name" value="GNT1/Glycosyltrans_8"/>
</dbReference>
<sequence>MKLSLVSRLGFGLILLLALNQYVQAAPTSGSSKEAYVTLLYGDEFVLGVRVLGKSIRDTKTAREMVVLVSDGVSTYAKKLLKADGWIVTPISLLQNPNQVRPTRFWGVYTKLKIFNMTDYKKVVYLDADTIVVKNIDDLFKCGKFCANLKHSERLNSGVMVVEPSKELFEDMVSKVTTLYSYTGDRRPNFKTGQSRITQVTRVFLTHIMLDLRVHVCLTLIFLLKSSTLNQFQRWKDFLLSIMQMLDFTCLLTSASMEIWMVDEKELRVIHYTLGPLKPWDWWTSWLLKPVDVWQNIRDQLEETLPGTRGGRNPHDEFMVKFLFLLPVFTLLFCYYRSFLQTRSLCDHARHIYYKFRSGGSISYSTVSSSTINSSQQFSNGAHAKVPAFLGGVSIFFCFLAALVALAIAASVVPRQVKPWTGLLLMYEWTFTGFFLLFGGYLHLIYKWGKMVANQGVSSRSGSLDYDSEKGHQRQVSCDTATWYYGLGMAFLAIATPSVPCILGITALFSRLGLMVAGGLVFASFMTYASEHLATRSFVRGLEDRDTSRARDSCFLC</sequence>
<dbReference type="CDD" id="cd02537">
    <property type="entry name" value="GT8_Glycogenin"/>
    <property type="match status" value="1"/>
</dbReference>
<organism evidence="7 8">
    <name type="scientific">Deinandra increscens subsp. villosa</name>
    <dbReference type="NCBI Taxonomy" id="3103831"/>
    <lineage>
        <taxon>Eukaryota</taxon>
        <taxon>Viridiplantae</taxon>
        <taxon>Streptophyta</taxon>
        <taxon>Embryophyta</taxon>
        <taxon>Tracheophyta</taxon>
        <taxon>Spermatophyta</taxon>
        <taxon>Magnoliopsida</taxon>
        <taxon>eudicotyledons</taxon>
        <taxon>Gunneridae</taxon>
        <taxon>Pentapetalae</taxon>
        <taxon>asterids</taxon>
        <taxon>campanulids</taxon>
        <taxon>Asterales</taxon>
        <taxon>Asteraceae</taxon>
        <taxon>Asteroideae</taxon>
        <taxon>Heliantheae alliance</taxon>
        <taxon>Madieae</taxon>
        <taxon>Madiinae</taxon>
        <taxon>Deinandra</taxon>
    </lineage>
</organism>
<evidence type="ECO:0000256" key="1">
    <source>
        <dbReference type="ARBA" id="ARBA00022676"/>
    </source>
</evidence>
<feature type="transmembrane region" description="Helical" evidence="5">
    <location>
        <begin position="483"/>
        <end position="506"/>
    </location>
</feature>
<evidence type="ECO:0000256" key="3">
    <source>
        <dbReference type="ARBA" id="ARBA00023211"/>
    </source>
</evidence>
<dbReference type="Proteomes" id="UP001408789">
    <property type="component" value="Unassembled WGS sequence"/>
</dbReference>
<evidence type="ECO:0000256" key="2">
    <source>
        <dbReference type="ARBA" id="ARBA00022679"/>
    </source>
</evidence>
<feature type="transmembrane region" description="Helical" evidence="5">
    <location>
        <begin position="318"/>
        <end position="336"/>
    </location>
</feature>
<feature type="chain" id="PRO_5042911680" description="Hexosyltransferase" evidence="6">
    <location>
        <begin position="26"/>
        <end position="557"/>
    </location>
</feature>
<keyword evidence="1" id="KW-0328">Glycosyltransferase</keyword>
<keyword evidence="2" id="KW-0808">Transferase</keyword>
<evidence type="ECO:0000256" key="5">
    <source>
        <dbReference type="SAM" id="Phobius"/>
    </source>
</evidence>
<dbReference type="PANTHER" id="PTHR11183">
    <property type="entry name" value="GLYCOGENIN SUBFAMILY MEMBER"/>
    <property type="match status" value="1"/>
</dbReference>
<feature type="transmembrane region" description="Helical" evidence="5">
    <location>
        <begin position="388"/>
        <end position="412"/>
    </location>
</feature>
<dbReference type="GO" id="GO:0016757">
    <property type="term" value="F:glycosyltransferase activity"/>
    <property type="evidence" value="ECO:0007669"/>
    <property type="project" value="UniProtKB-KW"/>
</dbReference>
<keyword evidence="8" id="KW-1185">Reference proteome</keyword>
<accession>A0AAP0CU78</accession>
<feature type="transmembrane region" description="Helical" evidence="5">
    <location>
        <begin position="424"/>
        <end position="446"/>
    </location>
</feature>
<protein>
    <recommendedName>
        <fullName evidence="4">Hexosyltransferase</fullName>
        <ecNumber evidence="4">2.4.1.-</ecNumber>
    </recommendedName>
</protein>